<dbReference type="AlphaFoldDB" id="A0A3D9LFB9"/>
<organism evidence="2 3">
    <name type="scientific">Citricoccus muralis</name>
    <dbReference type="NCBI Taxonomy" id="169134"/>
    <lineage>
        <taxon>Bacteria</taxon>
        <taxon>Bacillati</taxon>
        <taxon>Actinomycetota</taxon>
        <taxon>Actinomycetes</taxon>
        <taxon>Micrococcales</taxon>
        <taxon>Micrococcaceae</taxon>
        <taxon>Citricoccus</taxon>
    </lineage>
</organism>
<dbReference type="RefSeq" id="WP_115932980.1">
    <property type="nucleotide sequence ID" value="NZ_QREH01000001.1"/>
</dbReference>
<comment type="caution">
    <text evidence="2">The sequence shown here is derived from an EMBL/GenBank/DDBJ whole genome shotgun (WGS) entry which is preliminary data.</text>
</comment>
<dbReference type="Pfam" id="PF11662">
    <property type="entry name" value="DUF3263"/>
    <property type="match status" value="1"/>
</dbReference>
<evidence type="ECO:0000256" key="1">
    <source>
        <dbReference type="SAM" id="MobiDB-lite"/>
    </source>
</evidence>
<dbReference type="Proteomes" id="UP000256727">
    <property type="component" value="Unassembled WGS sequence"/>
</dbReference>
<dbReference type="OrthoDB" id="3268863at2"/>
<accession>A0A3D9LFB9</accession>
<reference evidence="2 3" key="1">
    <citation type="submission" date="2018-07" db="EMBL/GenBank/DDBJ databases">
        <title>Sequencing the genomes of 1000 actinobacteria strains.</title>
        <authorList>
            <person name="Klenk H.-P."/>
        </authorList>
    </citation>
    <scope>NUCLEOTIDE SEQUENCE [LARGE SCALE GENOMIC DNA]</scope>
    <source>
        <strain evidence="2 3">DSM 14442</strain>
    </source>
</reference>
<feature type="region of interest" description="Disordered" evidence="1">
    <location>
        <begin position="1"/>
        <end position="20"/>
    </location>
</feature>
<gene>
    <name evidence="2" type="ORF">C8E99_3021</name>
</gene>
<evidence type="ECO:0000313" key="2">
    <source>
        <dbReference type="EMBL" id="REE05151.1"/>
    </source>
</evidence>
<keyword evidence="3" id="KW-1185">Reference proteome</keyword>
<dbReference type="EMBL" id="QREH01000001">
    <property type="protein sequence ID" value="REE05151.1"/>
    <property type="molecule type" value="Genomic_DNA"/>
</dbReference>
<proteinExistence type="predicted"/>
<dbReference type="InterPro" id="IPR021678">
    <property type="entry name" value="DUF3263"/>
</dbReference>
<protein>
    <submittedName>
        <fullName evidence="2">Uncharacterized protein DUF3263</fullName>
    </submittedName>
</protein>
<name>A0A3D9LFB9_9MICC</name>
<evidence type="ECO:0000313" key="3">
    <source>
        <dbReference type="Proteomes" id="UP000256727"/>
    </source>
</evidence>
<sequence>MTAANPAEPDGAPAPSEGAVDPAVDALSERDRDILDFEDQWWKYGGAKDQAIRDRFSLSATTYYQVLNGLLDRQEALAHKPMLVKRLRRLRTTRHRARSARRQEA</sequence>